<keyword evidence="3" id="KW-1185">Reference proteome</keyword>
<organism evidence="2 3">
    <name type="scientific">Flavobacterium enshiense DK69</name>
    <dbReference type="NCBI Taxonomy" id="1107311"/>
    <lineage>
        <taxon>Bacteria</taxon>
        <taxon>Pseudomonadati</taxon>
        <taxon>Bacteroidota</taxon>
        <taxon>Flavobacteriia</taxon>
        <taxon>Flavobacteriales</taxon>
        <taxon>Flavobacteriaceae</taxon>
        <taxon>Flavobacterium</taxon>
    </lineage>
</organism>
<protein>
    <recommendedName>
        <fullName evidence="4">SdpI/YhfL protein family</fullName>
    </recommendedName>
</protein>
<dbReference type="AlphaFoldDB" id="V6SD55"/>
<dbReference type="Proteomes" id="UP000030149">
    <property type="component" value="Unassembled WGS sequence"/>
</dbReference>
<comment type="caution">
    <text evidence="2">The sequence shown here is derived from an EMBL/GenBank/DDBJ whole genome shotgun (WGS) entry which is preliminary data.</text>
</comment>
<evidence type="ECO:0000256" key="1">
    <source>
        <dbReference type="SAM" id="Phobius"/>
    </source>
</evidence>
<proteinExistence type="predicted"/>
<reference evidence="3" key="1">
    <citation type="submission" date="2013-09" db="EMBL/GenBank/DDBJ databases">
        <authorList>
            <person name="Zeng Z."/>
            <person name="Chen C."/>
        </authorList>
    </citation>
    <scope>NUCLEOTIDE SEQUENCE [LARGE SCALE GENOMIC DNA]</scope>
    <source>
        <strain evidence="3">DK69</strain>
    </source>
</reference>
<feature type="transmembrane region" description="Helical" evidence="1">
    <location>
        <begin position="87"/>
        <end position="104"/>
    </location>
</feature>
<accession>V6SD55</accession>
<gene>
    <name evidence="2" type="ORF">Q767_11710</name>
</gene>
<feature type="transmembrane region" description="Helical" evidence="1">
    <location>
        <begin position="6"/>
        <end position="28"/>
    </location>
</feature>
<dbReference type="eggNOG" id="COG5658">
    <property type="taxonomic scope" value="Bacteria"/>
</dbReference>
<evidence type="ECO:0000313" key="2">
    <source>
        <dbReference type="EMBL" id="KGO95460.1"/>
    </source>
</evidence>
<dbReference type="OrthoDB" id="3173919at2"/>
<feature type="transmembrane region" description="Helical" evidence="1">
    <location>
        <begin position="62"/>
        <end position="81"/>
    </location>
</feature>
<dbReference type="Pfam" id="PF13630">
    <property type="entry name" value="SdpI"/>
    <property type="match status" value="1"/>
</dbReference>
<evidence type="ECO:0000313" key="3">
    <source>
        <dbReference type="Proteomes" id="UP000030149"/>
    </source>
</evidence>
<dbReference type="STRING" id="1107311.Q767_11710"/>
<keyword evidence="1" id="KW-1133">Transmembrane helix</keyword>
<dbReference type="PATRIC" id="fig|1107311.3.peg.580"/>
<sequence>MDWTANVLQMPLLCGIIFMIAGLVMYLFPPKKINSLYGYRTSSSMKSQQTWDFAQRFSAIKLLQIGAVLGLLTFLQPFFGFEKESQTIIGIALTLAAVLSLLMLTERAIKNKFPNT</sequence>
<evidence type="ECO:0008006" key="4">
    <source>
        <dbReference type="Google" id="ProtNLM"/>
    </source>
</evidence>
<name>V6SD55_9FLAO</name>
<dbReference type="RefSeq" id="WP_023572640.1">
    <property type="nucleotide sequence ID" value="NZ_AVCS01000006.1"/>
</dbReference>
<keyword evidence="1" id="KW-0472">Membrane</keyword>
<reference evidence="2 3" key="2">
    <citation type="journal article" date="2015" name="Stand. Genomic Sci.">
        <title>High quality draft genomic sequence of Flavobacterium enshiense DK69(T) and comparison among Flavobacterium genomes.</title>
        <authorList>
            <person name="Zeng Z."/>
            <person name="Chen C."/>
            <person name="Du H."/>
            <person name="Wang G."/>
            <person name="Li M."/>
        </authorList>
    </citation>
    <scope>NUCLEOTIDE SEQUENCE [LARGE SCALE GENOMIC DNA]</scope>
    <source>
        <strain evidence="2 3">DK69</strain>
    </source>
</reference>
<dbReference type="InterPro" id="IPR025962">
    <property type="entry name" value="SdpI/YhfL"/>
</dbReference>
<dbReference type="EMBL" id="JRLZ01000010">
    <property type="protein sequence ID" value="KGO95460.1"/>
    <property type="molecule type" value="Genomic_DNA"/>
</dbReference>
<keyword evidence="1" id="KW-0812">Transmembrane</keyword>